<feature type="compositionally biased region" description="Basic and acidic residues" evidence="1">
    <location>
        <begin position="197"/>
        <end position="208"/>
    </location>
</feature>
<proteinExistence type="predicted"/>
<dbReference type="Pfam" id="PF06273">
    <property type="entry name" value="eIF-4B"/>
    <property type="match status" value="1"/>
</dbReference>
<name>A0A7S3KX20_9STRA</name>
<dbReference type="PANTHER" id="PTHR32091:SF20">
    <property type="entry name" value="EUKARYOTIC TRANSLATION INITIATION FACTOR 4B1"/>
    <property type="match status" value="1"/>
</dbReference>
<feature type="compositionally biased region" description="Low complexity" evidence="1">
    <location>
        <begin position="209"/>
        <end position="223"/>
    </location>
</feature>
<dbReference type="InterPro" id="IPR010433">
    <property type="entry name" value="EIF-4B_pln"/>
</dbReference>
<feature type="compositionally biased region" description="Low complexity" evidence="1">
    <location>
        <begin position="50"/>
        <end position="63"/>
    </location>
</feature>
<evidence type="ECO:0000256" key="1">
    <source>
        <dbReference type="SAM" id="MobiDB-lite"/>
    </source>
</evidence>
<dbReference type="AlphaFoldDB" id="A0A7S3KX20"/>
<reference evidence="2" key="1">
    <citation type="submission" date="2021-01" db="EMBL/GenBank/DDBJ databases">
        <authorList>
            <person name="Corre E."/>
            <person name="Pelletier E."/>
            <person name="Niang G."/>
            <person name="Scheremetjew M."/>
            <person name="Finn R."/>
            <person name="Kale V."/>
            <person name="Holt S."/>
            <person name="Cochrane G."/>
            <person name="Meng A."/>
            <person name="Brown T."/>
            <person name="Cohen L."/>
        </authorList>
    </citation>
    <scope>NUCLEOTIDE SEQUENCE</scope>
    <source>
        <strain evidence="2">CCMP127</strain>
    </source>
</reference>
<sequence length="235" mass="26549">MMTSATNHHQNFNDSSTDMYPSQQHPEDDGSPRLIRKKLQLKPRSNRQIVPDVVPYPVSSSSPNQQTKKTKPNPFGAAKPRELILQQRGVDVQTLDAKFELKAAHYERTTGSNNGWTPAQRANVEAVRRDLERLELQWRDANEKELPEETYRLAVKAKRDELHTLLQQLSESAAADNKTKKTPQGRPQGGQRSGKSRLGEEERGKGEEQGFTTVVGTNNNNKGRNTRKPPQPHGW</sequence>
<dbReference type="PANTHER" id="PTHR32091">
    <property type="entry name" value="EUKARYOTIC TRANSLATION INITIATION FACTOR 4B"/>
    <property type="match status" value="1"/>
</dbReference>
<feature type="region of interest" description="Disordered" evidence="1">
    <location>
        <begin position="1"/>
        <end position="78"/>
    </location>
</feature>
<organism evidence="2">
    <name type="scientific">Amphora coffeiformis</name>
    <dbReference type="NCBI Taxonomy" id="265554"/>
    <lineage>
        <taxon>Eukaryota</taxon>
        <taxon>Sar</taxon>
        <taxon>Stramenopiles</taxon>
        <taxon>Ochrophyta</taxon>
        <taxon>Bacillariophyta</taxon>
        <taxon>Bacillariophyceae</taxon>
        <taxon>Bacillariophycidae</taxon>
        <taxon>Thalassiophysales</taxon>
        <taxon>Catenulaceae</taxon>
        <taxon>Amphora</taxon>
    </lineage>
</organism>
<feature type="region of interest" description="Disordered" evidence="1">
    <location>
        <begin position="170"/>
        <end position="235"/>
    </location>
</feature>
<dbReference type="GO" id="GO:0003743">
    <property type="term" value="F:translation initiation factor activity"/>
    <property type="evidence" value="ECO:0007669"/>
    <property type="project" value="InterPro"/>
</dbReference>
<dbReference type="GO" id="GO:0003729">
    <property type="term" value="F:mRNA binding"/>
    <property type="evidence" value="ECO:0007669"/>
    <property type="project" value="TreeGrafter"/>
</dbReference>
<protein>
    <submittedName>
        <fullName evidence="2">Uncharacterized protein</fullName>
    </submittedName>
</protein>
<gene>
    <name evidence="2" type="ORF">ACOF00016_LOCUS1746</name>
</gene>
<dbReference type="EMBL" id="HBIM01001999">
    <property type="protein sequence ID" value="CAE0403549.1"/>
    <property type="molecule type" value="Transcribed_RNA"/>
</dbReference>
<evidence type="ECO:0000313" key="2">
    <source>
        <dbReference type="EMBL" id="CAE0403549.1"/>
    </source>
</evidence>
<accession>A0A7S3KX20</accession>
<feature type="compositionally biased region" description="Polar residues" evidence="1">
    <location>
        <begin position="1"/>
        <end position="24"/>
    </location>
</feature>
<feature type="compositionally biased region" description="Basic residues" evidence="1">
    <location>
        <begin position="34"/>
        <end position="45"/>
    </location>
</feature>